<keyword evidence="5" id="KW-1185">Reference proteome</keyword>
<feature type="domain" description="HTH tetR-type" evidence="3">
    <location>
        <begin position="12"/>
        <end position="72"/>
    </location>
</feature>
<dbReference type="PROSITE" id="PS50977">
    <property type="entry name" value="HTH_TETR_2"/>
    <property type="match status" value="1"/>
</dbReference>
<dbReference type="InterPro" id="IPR009057">
    <property type="entry name" value="Homeodomain-like_sf"/>
</dbReference>
<dbReference type="STRING" id="260086.SAMN05216207_10414"/>
<accession>A0A1I5FVW1</accession>
<evidence type="ECO:0000259" key="3">
    <source>
        <dbReference type="PROSITE" id="PS50977"/>
    </source>
</evidence>
<evidence type="ECO:0000256" key="1">
    <source>
        <dbReference type="ARBA" id="ARBA00023125"/>
    </source>
</evidence>
<name>A0A1I5FVW1_PSUAM</name>
<organism evidence="4 5">
    <name type="scientific">Pseudonocardia ammonioxydans</name>
    <dbReference type="NCBI Taxonomy" id="260086"/>
    <lineage>
        <taxon>Bacteria</taxon>
        <taxon>Bacillati</taxon>
        <taxon>Actinomycetota</taxon>
        <taxon>Actinomycetes</taxon>
        <taxon>Pseudonocardiales</taxon>
        <taxon>Pseudonocardiaceae</taxon>
        <taxon>Pseudonocardia</taxon>
    </lineage>
</organism>
<dbReference type="EMBL" id="FOUY01000041">
    <property type="protein sequence ID" value="SFO27736.1"/>
    <property type="molecule type" value="Genomic_DNA"/>
</dbReference>
<dbReference type="GO" id="GO:0000976">
    <property type="term" value="F:transcription cis-regulatory region binding"/>
    <property type="evidence" value="ECO:0007669"/>
    <property type="project" value="TreeGrafter"/>
</dbReference>
<feature type="DNA-binding region" description="H-T-H motif" evidence="2">
    <location>
        <begin position="35"/>
        <end position="54"/>
    </location>
</feature>
<dbReference type="AlphaFoldDB" id="A0A1I5FVW1"/>
<dbReference type="InterPro" id="IPR001647">
    <property type="entry name" value="HTH_TetR"/>
</dbReference>
<dbReference type="Pfam" id="PF00440">
    <property type="entry name" value="TetR_N"/>
    <property type="match status" value="1"/>
</dbReference>
<gene>
    <name evidence="4" type="ORF">SAMN05216207_10414</name>
</gene>
<dbReference type="InterPro" id="IPR023772">
    <property type="entry name" value="DNA-bd_HTH_TetR-type_CS"/>
</dbReference>
<dbReference type="RefSeq" id="WP_093352456.1">
    <property type="nucleotide sequence ID" value="NZ_FOUY01000041.1"/>
</dbReference>
<protein>
    <submittedName>
        <fullName evidence="4">Transcriptional regulator, TetR family</fullName>
    </submittedName>
</protein>
<dbReference type="OrthoDB" id="4538622at2"/>
<dbReference type="PROSITE" id="PS01081">
    <property type="entry name" value="HTH_TETR_1"/>
    <property type="match status" value="1"/>
</dbReference>
<dbReference type="PANTHER" id="PTHR30055">
    <property type="entry name" value="HTH-TYPE TRANSCRIPTIONAL REGULATOR RUTR"/>
    <property type="match status" value="1"/>
</dbReference>
<evidence type="ECO:0000313" key="5">
    <source>
        <dbReference type="Proteomes" id="UP000199614"/>
    </source>
</evidence>
<dbReference type="PANTHER" id="PTHR30055:SF226">
    <property type="entry name" value="HTH-TYPE TRANSCRIPTIONAL REGULATOR PKSA"/>
    <property type="match status" value="1"/>
</dbReference>
<dbReference type="Proteomes" id="UP000199614">
    <property type="component" value="Unassembled WGS sequence"/>
</dbReference>
<evidence type="ECO:0000313" key="4">
    <source>
        <dbReference type="EMBL" id="SFO27736.1"/>
    </source>
</evidence>
<dbReference type="Gene3D" id="1.10.357.10">
    <property type="entry name" value="Tetracycline Repressor, domain 2"/>
    <property type="match status" value="1"/>
</dbReference>
<dbReference type="SUPFAM" id="SSF46689">
    <property type="entry name" value="Homeodomain-like"/>
    <property type="match status" value="1"/>
</dbReference>
<evidence type="ECO:0000256" key="2">
    <source>
        <dbReference type="PROSITE-ProRule" id="PRU00335"/>
    </source>
</evidence>
<dbReference type="PRINTS" id="PR00455">
    <property type="entry name" value="HTHTETR"/>
</dbReference>
<dbReference type="InterPro" id="IPR050109">
    <property type="entry name" value="HTH-type_TetR-like_transc_reg"/>
</dbReference>
<reference evidence="4 5" key="1">
    <citation type="submission" date="2016-10" db="EMBL/GenBank/DDBJ databases">
        <authorList>
            <person name="de Groot N.N."/>
        </authorList>
    </citation>
    <scope>NUCLEOTIDE SEQUENCE [LARGE SCALE GENOMIC DNA]</scope>
    <source>
        <strain evidence="4 5">CGMCC 4.1877</strain>
    </source>
</reference>
<sequence>MAAPPTRKQQREQTRAQLLDAAVFCLVEYGYAGTTTQRVQDRVNVSRGALSHHFGSKADLLVAAIHHIADERLELLRAAADGIEPGPDALPQVVAAISAAMSGPPFLAALELWVSARTDPELRAALLPPERRLGQALRDIFDKATAEAEPEATRQAFESLLIFLRGLAITGILRRDDCAVDEAVGYWMSRMAPVAAPRNSSLGPTTG</sequence>
<dbReference type="GO" id="GO:0003700">
    <property type="term" value="F:DNA-binding transcription factor activity"/>
    <property type="evidence" value="ECO:0007669"/>
    <property type="project" value="TreeGrafter"/>
</dbReference>
<keyword evidence="1 2" id="KW-0238">DNA-binding</keyword>
<proteinExistence type="predicted"/>